<dbReference type="EMBL" id="SFCI01002022">
    <property type="protein sequence ID" value="TFY74543.1"/>
    <property type="molecule type" value="Genomic_DNA"/>
</dbReference>
<evidence type="ECO:0000256" key="2">
    <source>
        <dbReference type="ARBA" id="ARBA00022771"/>
    </source>
</evidence>
<reference evidence="6 7" key="1">
    <citation type="submission" date="2019-02" db="EMBL/GenBank/DDBJ databases">
        <title>Genome sequencing of the rare red list fungi Hericium alpestre (H. flagellum).</title>
        <authorList>
            <person name="Buettner E."/>
            <person name="Kellner H."/>
        </authorList>
    </citation>
    <scope>NUCLEOTIDE SEQUENCE [LARGE SCALE GENOMIC DNA]</scope>
    <source>
        <strain evidence="6 7">DSM 108284</strain>
    </source>
</reference>
<sequence>MQEGAERPPLKVCSGCKIVYYCSANCQNKHWKVHKLFCKPHANEDLRRMGESLANTRLGIVARDFNAPPIKDENTIILTSIPESFYEGPVALGGHTECVFTAGLKEAILGQPGFPWIRCRRCGIWGHLGAGKGGGPG</sequence>
<evidence type="ECO:0000256" key="4">
    <source>
        <dbReference type="PROSITE-ProRule" id="PRU00134"/>
    </source>
</evidence>
<keyword evidence="1" id="KW-0479">Metal-binding</keyword>
<evidence type="ECO:0000256" key="1">
    <source>
        <dbReference type="ARBA" id="ARBA00022723"/>
    </source>
</evidence>
<evidence type="ECO:0000259" key="5">
    <source>
        <dbReference type="PROSITE" id="PS50865"/>
    </source>
</evidence>
<organism evidence="6 7">
    <name type="scientific">Hericium alpestre</name>
    <dbReference type="NCBI Taxonomy" id="135208"/>
    <lineage>
        <taxon>Eukaryota</taxon>
        <taxon>Fungi</taxon>
        <taxon>Dikarya</taxon>
        <taxon>Basidiomycota</taxon>
        <taxon>Agaricomycotina</taxon>
        <taxon>Agaricomycetes</taxon>
        <taxon>Russulales</taxon>
        <taxon>Hericiaceae</taxon>
        <taxon>Hericium</taxon>
    </lineage>
</organism>
<gene>
    <name evidence="6" type="ORF">EWM64_g9469</name>
</gene>
<proteinExistence type="predicted"/>
<dbReference type="Pfam" id="PF01753">
    <property type="entry name" value="zf-MYND"/>
    <property type="match status" value="1"/>
</dbReference>
<dbReference type="AlphaFoldDB" id="A0A4Y9ZKW4"/>
<comment type="caution">
    <text evidence="6">The sequence shown here is derived from an EMBL/GenBank/DDBJ whole genome shotgun (WGS) entry which is preliminary data.</text>
</comment>
<keyword evidence="2 4" id="KW-0863">Zinc-finger</keyword>
<dbReference type="PROSITE" id="PS50865">
    <property type="entry name" value="ZF_MYND_2"/>
    <property type="match status" value="1"/>
</dbReference>
<feature type="domain" description="MYND-type" evidence="5">
    <location>
        <begin position="1"/>
        <end position="38"/>
    </location>
</feature>
<name>A0A4Y9ZKW4_9AGAM</name>
<dbReference type="Gene3D" id="6.10.140.2220">
    <property type="match status" value="1"/>
</dbReference>
<dbReference type="Proteomes" id="UP000298061">
    <property type="component" value="Unassembled WGS sequence"/>
</dbReference>
<dbReference type="OrthoDB" id="2212237at2759"/>
<dbReference type="GO" id="GO:0008270">
    <property type="term" value="F:zinc ion binding"/>
    <property type="evidence" value="ECO:0007669"/>
    <property type="project" value="UniProtKB-KW"/>
</dbReference>
<evidence type="ECO:0000256" key="3">
    <source>
        <dbReference type="ARBA" id="ARBA00022833"/>
    </source>
</evidence>
<keyword evidence="7" id="KW-1185">Reference proteome</keyword>
<dbReference type="SUPFAM" id="SSF144232">
    <property type="entry name" value="HIT/MYND zinc finger-like"/>
    <property type="match status" value="1"/>
</dbReference>
<protein>
    <recommendedName>
        <fullName evidence="5">MYND-type domain-containing protein</fullName>
    </recommendedName>
</protein>
<keyword evidence="3" id="KW-0862">Zinc</keyword>
<evidence type="ECO:0000313" key="7">
    <source>
        <dbReference type="Proteomes" id="UP000298061"/>
    </source>
</evidence>
<evidence type="ECO:0000313" key="6">
    <source>
        <dbReference type="EMBL" id="TFY74543.1"/>
    </source>
</evidence>
<dbReference type="InterPro" id="IPR002893">
    <property type="entry name" value="Znf_MYND"/>
</dbReference>
<accession>A0A4Y9ZKW4</accession>